<dbReference type="EMBL" id="JAGGLG010000013">
    <property type="protein sequence ID" value="MBP2018444.1"/>
    <property type="molecule type" value="Genomic_DNA"/>
</dbReference>
<evidence type="ECO:0000256" key="1">
    <source>
        <dbReference type="ARBA" id="ARBA00007769"/>
    </source>
</evidence>
<comment type="caution">
    <text evidence="4">The sequence shown here is derived from an EMBL/GenBank/DDBJ whole genome shotgun (WGS) entry which is preliminary data.</text>
</comment>
<dbReference type="PANTHER" id="PTHR11835">
    <property type="entry name" value="DECARBOXYLATING DEHYDROGENASES-ISOCITRATE, ISOPROPYLMALATE, TARTRATE"/>
    <property type="match status" value="1"/>
</dbReference>
<evidence type="ECO:0000313" key="4">
    <source>
        <dbReference type="EMBL" id="MBP2018444.1"/>
    </source>
</evidence>
<name>A0ABS4JSF0_9FIRM</name>
<comment type="similarity">
    <text evidence="1">Belongs to the isocitrate and isopropylmalate dehydrogenases family.</text>
</comment>
<dbReference type="SMART" id="SM01329">
    <property type="entry name" value="Iso_dh"/>
    <property type="match status" value="1"/>
</dbReference>
<keyword evidence="5" id="KW-1185">Reference proteome</keyword>
<dbReference type="Proteomes" id="UP001519289">
    <property type="component" value="Unassembled WGS sequence"/>
</dbReference>
<dbReference type="InterPro" id="IPR024084">
    <property type="entry name" value="IsoPropMal-DH-like_dom"/>
</dbReference>
<dbReference type="RefSeq" id="WP_209466572.1">
    <property type="nucleotide sequence ID" value="NZ_JAGGLG010000013.1"/>
</dbReference>
<evidence type="ECO:0000256" key="2">
    <source>
        <dbReference type="ARBA" id="ARBA00023002"/>
    </source>
</evidence>
<proteinExistence type="inferred from homology"/>
<gene>
    <name evidence="4" type="ORF">J2Z79_001855</name>
</gene>
<sequence length="357" mass="38476">MAHTPTIVVLEGDQTGQELLEEAIRVLSPEVIGLPLNLVRYDLSLENRRATQNRVVYEAAAAMREAGFGLKAATITPEGRGDVGSPNAILRREIDGTVILRTGRALPGVETIGQITAPITVVRMATEDAYEAKEWREGEGDEARAYRTTYISARNCRATAEISFRLARQTGGVVFGGPKWTVSPTYEGMLKEAMDAAARRYPDVPYDPQLIDAAYALLFARASRPLVIPCLNRDGDILSDLVLALYGSIAGAESLLIAFDDDFRPRVVMAEAPHGTAPSLQGKNVANPLAMQLAAGALLRQMDDPQYRQAGEAIQEACLDAVAAGVRTADLGGTARTTEFTDEVIRRVKARLAPVVG</sequence>
<evidence type="ECO:0000259" key="3">
    <source>
        <dbReference type="SMART" id="SM01329"/>
    </source>
</evidence>
<reference evidence="4 5" key="1">
    <citation type="submission" date="2021-03" db="EMBL/GenBank/DDBJ databases">
        <title>Genomic Encyclopedia of Type Strains, Phase IV (KMG-IV): sequencing the most valuable type-strain genomes for metagenomic binning, comparative biology and taxonomic classification.</title>
        <authorList>
            <person name="Goeker M."/>
        </authorList>
    </citation>
    <scope>NUCLEOTIDE SEQUENCE [LARGE SCALE GENOMIC DNA]</scope>
    <source>
        <strain evidence="4 5">DSM 27138</strain>
    </source>
</reference>
<feature type="domain" description="Isopropylmalate dehydrogenase-like" evidence="3">
    <location>
        <begin position="6"/>
        <end position="344"/>
    </location>
</feature>
<keyword evidence="2" id="KW-0560">Oxidoreductase</keyword>
<organism evidence="4 5">
    <name type="scientific">Symbiobacterium terraclitae</name>
    <dbReference type="NCBI Taxonomy" id="557451"/>
    <lineage>
        <taxon>Bacteria</taxon>
        <taxon>Bacillati</taxon>
        <taxon>Bacillota</taxon>
        <taxon>Clostridia</taxon>
        <taxon>Eubacteriales</taxon>
        <taxon>Symbiobacteriaceae</taxon>
        <taxon>Symbiobacterium</taxon>
    </lineage>
</organism>
<evidence type="ECO:0000313" key="5">
    <source>
        <dbReference type="Proteomes" id="UP001519289"/>
    </source>
</evidence>
<dbReference type="Gene3D" id="3.40.718.10">
    <property type="entry name" value="Isopropylmalate Dehydrogenase"/>
    <property type="match status" value="1"/>
</dbReference>
<dbReference type="Pfam" id="PF00180">
    <property type="entry name" value="Iso_dh"/>
    <property type="match status" value="1"/>
</dbReference>
<accession>A0ABS4JSF0</accession>
<dbReference type="SUPFAM" id="SSF53659">
    <property type="entry name" value="Isocitrate/Isopropylmalate dehydrogenase-like"/>
    <property type="match status" value="1"/>
</dbReference>
<dbReference type="PANTHER" id="PTHR11835:SF34">
    <property type="entry name" value="ISOCITRATE DEHYDROGENASE [NAD] SUBUNIT ALPHA, MITOCHONDRIAL"/>
    <property type="match status" value="1"/>
</dbReference>
<protein>
    <submittedName>
        <fullName evidence="4">Isocitrate/isopropylmalate dehydrogenase</fullName>
    </submittedName>
</protein>